<keyword evidence="3" id="KW-1185">Reference proteome</keyword>
<reference evidence="2" key="1">
    <citation type="journal article" date="2022" name="bioRxiv">
        <title>Sequencing and chromosome-scale assembly of the giantPleurodeles waltlgenome.</title>
        <authorList>
            <person name="Brown T."/>
            <person name="Elewa A."/>
            <person name="Iarovenko S."/>
            <person name="Subramanian E."/>
            <person name="Araus A.J."/>
            <person name="Petzold A."/>
            <person name="Susuki M."/>
            <person name="Suzuki K.-i.T."/>
            <person name="Hayashi T."/>
            <person name="Toyoda A."/>
            <person name="Oliveira C."/>
            <person name="Osipova E."/>
            <person name="Leigh N.D."/>
            <person name="Simon A."/>
            <person name="Yun M.H."/>
        </authorList>
    </citation>
    <scope>NUCLEOTIDE SEQUENCE</scope>
    <source>
        <strain evidence="2">20211129_DDA</strain>
        <tissue evidence="2">Liver</tissue>
    </source>
</reference>
<organism evidence="2 3">
    <name type="scientific">Pleurodeles waltl</name>
    <name type="common">Iberian ribbed newt</name>
    <dbReference type="NCBI Taxonomy" id="8319"/>
    <lineage>
        <taxon>Eukaryota</taxon>
        <taxon>Metazoa</taxon>
        <taxon>Chordata</taxon>
        <taxon>Craniata</taxon>
        <taxon>Vertebrata</taxon>
        <taxon>Euteleostomi</taxon>
        <taxon>Amphibia</taxon>
        <taxon>Batrachia</taxon>
        <taxon>Caudata</taxon>
        <taxon>Salamandroidea</taxon>
        <taxon>Salamandridae</taxon>
        <taxon>Pleurodelinae</taxon>
        <taxon>Pleurodeles</taxon>
    </lineage>
</organism>
<dbReference type="EMBL" id="JANPWB010000007">
    <property type="protein sequence ID" value="KAJ1169728.1"/>
    <property type="molecule type" value="Genomic_DNA"/>
</dbReference>
<accession>A0AAV7SZV0</accession>
<dbReference type="Proteomes" id="UP001066276">
    <property type="component" value="Chromosome 4_1"/>
</dbReference>
<evidence type="ECO:0000313" key="2">
    <source>
        <dbReference type="EMBL" id="KAJ1169728.1"/>
    </source>
</evidence>
<dbReference type="AlphaFoldDB" id="A0AAV7SZV0"/>
<protein>
    <submittedName>
        <fullName evidence="2">Uncharacterized protein</fullName>
    </submittedName>
</protein>
<comment type="caution">
    <text evidence="2">The sequence shown here is derived from an EMBL/GenBank/DDBJ whole genome shotgun (WGS) entry which is preliminary data.</text>
</comment>
<feature type="compositionally biased region" description="Basic and acidic residues" evidence="1">
    <location>
        <begin position="100"/>
        <end position="109"/>
    </location>
</feature>
<proteinExistence type="predicted"/>
<feature type="region of interest" description="Disordered" evidence="1">
    <location>
        <begin position="83"/>
        <end position="157"/>
    </location>
</feature>
<sequence>MEEASEICTSACGRPGVGSKLTRHPGGKFRLPSEMTPWTVVRPKGTLVTAQKDHESVTRNISFFKPYRSDINTAATVLVLPLTDTDGGESETSHFGIPEQDVHTPHGECVESQEGPHGTTAEGREGDGLADASESSTGPKRVVSTPPRGGSKRYHLRPRLLPSSKLRVFLAT</sequence>
<gene>
    <name evidence="2" type="ORF">NDU88_001619</name>
</gene>
<evidence type="ECO:0000256" key="1">
    <source>
        <dbReference type="SAM" id="MobiDB-lite"/>
    </source>
</evidence>
<evidence type="ECO:0000313" key="3">
    <source>
        <dbReference type="Proteomes" id="UP001066276"/>
    </source>
</evidence>
<name>A0AAV7SZV0_PLEWA</name>